<accession>A0A0J5IMN8</accession>
<name>A0A0J5IMN8_9GAMM</name>
<dbReference type="OrthoDB" id="6444115at2"/>
<organism evidence="1 2">
    <name type="scientific">Xenorhabdus khoisanae</name>
    <dbReference type="NCBI Taxonomy" id="880157"/>
    <lineage>
        <taxon>Bacteria</taxon>
        <taxon>Pseudomonadati</taxon>
        <taxon>Pseudomonadota</taxon>
        <taxon>Gammaproteobacteria</taxon>
        <taxon>Enterobacterales</taxon>
        <taxon>Morganellaceae</taxon>
        <taxon>Xenorhabdus</taxon>
    </lineage>
</organism>
<protein>
    <submittedName>
        <fullName evidence="1">Uncharacterized protein</fullName>
    </submittedName>
</protein>
<dbReference type="RefSeq" id="WP_047964031.1">
    <property type="nucleotide sequence ID" value="NZ_CAWMBG010000097.1"/>
</dbReference>
<evidence type="ECO:0000313" key="1">
    <source>
        <dbReference type="EMBL" id="KMJ44445.1"/>
    </source>
</evidence>
<evidence type="ECO:0000313" key="2">
    <source>
        <dbReference type="Proteomes" id="UP000036277"/>
    </source>
</evidence>
<comment type="caution">
    <text evidence="1">The sequence shown here is derived from an EMBL/GenBank/DDBJ whole genome shotgun (WGS) entry which is preliminary data.</text>
</comment>
<proteinExistence type="predicted"/>
<reference evidence="1 2" key="1">
    <citation type="submission" date="2015-06" db="EMBL/GenBank/DDBJ databases">
        <title>Draft Whole-Genome Sequence of the Entomopathogenic Bacterium Xenorhabdus khoisanae.</title>
        <authorList>
            <person name="Naidoo S."/>
            <person name="Featherston J."/>
            <person name="Gray V.M."/>
        </authorList>
    </citation>
    <scope>NUCLEOTIDE SEQUENCE [LARGE SCALE GENOMIC DNA]</scope>
    <source>
        <strain evidence="1 2">MCB</strain>
    </source>
</reference>
<dbReference type="Proteomes" id="UP000036277">
    <property type="component" value="Unassembled WGS sequence"/>
</dbReference>
<dbReference type="STRING" id="880157.AB204_14265"/>
<gene>
    <name evidence="1" type="ORF">AB204_14265</name>
</gene>
<dbReference type="EMBL" id="LFCV01000097">
    <property type="protein sequence ID" value="KMJ44445.1"/>
    <property type="molecule type" value="Genomic_DNA"/>
</dbReference>
<dbReference type="PATRIC" id="fig|880157.4.peg.3045"/>
<keyword evidence="2" id="KW-1185">Reference proteome</keyword>
<dbReference type="AlphaFoldDB" id="A0A0J5IMN8"/>
<sequence length="131" mass="15104">MNIIWRAICFCYDNAELPFTDTQDEWFVFVDAPDRKAALAKFQTLLPVIWEVSPENVEHFSPRHEDELRELSLMPGTPDDLALLECGWENGKPQYLTAKEVLFWVSSPHLQQRLVRALNAVNREVTNESGS</sequence>